<dbReference type="EnsemblPlants" id="Zm00001eb169220_T001">
    <property type="protein sequence ID" value="Zm00001eb169220_P001"/>
    <property type="gene ID" value="Zm00001eb169220"/>
</dbReference>
<evidence type="ECO:0000313" key="2">
    <source>
        <dbReference type="EnsemblPlants" id="Zm00001eb169220_P001"/>
    </source>
</evidence>
<keyword evidence="3" id="KW-1185">Reference proteome</keyword>
<protein>
    <submittedName>
        <fullName evidence="2">Uncharacterized protein</fullName>
    </submittedName>
</protein>
<feature type="compositionally biased region" description="Basic and acidic residues" evidence="1">
    <location>
        <begin position="78"/>
        <end position="93"/>
    </location>
</feature>
<reference evidence="3" key="1">
    <citation type="journal article" date="2009" name="Science">
        <title>The B73 maize genome: complexity, diversity, and dynamics.</title>
        <authorList>
            <person name="Schnable P.S."/>
            <person name="Ware D."/>
            <person name="Fulton R.S."/>
            <person name="Stein J.C."/>
            <person name="Wei F."/>
            <person name="Pasternak S."/>
            <person name="Liang C."/>
            <person name="Zhang J."/>
            <person name="Fulton L."/>
            <person name="Graves T.A."/>
            <person name="Minx P."/>
            <person name="Reily A.D."/>
            <person name="Courtney L."/>
            <person name="Kruchowski S.S."/>
            <person name="Tomlinson C."/>
            <person name="Strong C."/>
            <person name="Delehaunty K."/>
            <person name="Fronick C."/>
            <person name="Courtney B."/>
            <person name="Rock S.M."/>
            <person name="Belter E."/>
            <person name="Du F."/>
            <person name="Kim K."/>
            <person name="Abbott R.M."/>
            <person name="Cotton M."/>
            <person name="Levy A."/>
            <person name="Marchetto P."/>
            <person name="Ochoa K."/>
            <person name="Jackson S.M."/>
            <person name="Gillam B."/>
            <person name="Chen W."/>
            <person name="Yan L."/>
            <person name="Higginbotham J."/>
            <person name="Cardenas M."/>
            <person name="Waligorski J."/>
            <person name="Applebaum E."/>
            <person name="Phelps L."/>
            <person name="Falcone J."/>
            <person name="Kanchi K."/>
            <person name="Thane T."/>
            <person name="Scimone A."/>
            <person name="Thane N."/>
            <person name="Henke J."/>
            <person name="Wang T."/>
            <person name="Ruppert J."/>
            <person name="Shah N."/>
            <person name="Rotter K."/>
            <person name="Hodges J."/>
            <person name="Ingenthron E."/>
            <person name="Cordes M."/>
            <person name="Kohlberg S."/>
            <person name="Sgro J."/>
            <person name="Delgado B."/>
            <person name="Mead K."/>
            <person name="Chinwalla A."/>
            <person name="Leonard S."/>
            <person name="Crouse K."/>
            <person name="Collura K."/>
            <person name="Kudrna D."/>
            <person name="Currie J."/>
            <person name="He R."/>
            <person name="Angelova A."/>
            <person name="Rajasekar S."/>
            <person name="Mueller T."/>
            <person name="Lomeli R."/>
            <person name="Scara G."/>
            <person name="Ko A."/>
            <person name="Delaney K."/>
            <person name="Wissotski M."/>
            <person name="Lopez G."/>
            <person name="Campos D."/>
            <person name="Braidotti M."/>
            <person name="Ashley E."/>
            <person name="Golser W."/>
            <person name="Kim H."/>
            <person name="Lee S."/>
            <person name="Lin J."/>
            <person name="Dujmic Z."/>
            <person name="Kim W."/>
            <person name="Talag J."/>
            <person name="Zuccolo A."/>
            <person name="Fan C."/>
            <person name="Sebastian A."/>
            <person name="Kramer M."/>
            <person name="Spiegel L."/>
            <person name="Nascimento L."/>
            <person name="Zutavern T."/>
            <person name="Miller B."/>
            <person name="Ambroise C."/>
            <person name="Muller S."/>
            <person name="Spooner W."/>
            <person name="Narechania A."/>
            <person name="Ren L."/>
            <person name="Wei S."/>
            <person name="Kumari S."/>
            <person name="Faga B."/>
            <person name="Levy M.J."/>
            <person name="McMahan L."/>
            <person name="Van Buren P."/>
            <person name="Vaughn M.W."/>
            <person name="Ying K."/>
            <person name="Yeh C.-T."/>
            <person name="Emrich S.J."/>
            <person name="Jia Y."/>
            <person name="Kalyanaraman A."/>
            <person name="Hsia A.-P."/>
            <person name="Barbazuk W.B."/>
            <person name="Baucom R.S."/>
            <person name="Brutnell T.P."/>
            <person name="Carpita N.C."/>
            <person name="Chaparro C."/>
            <person name="Chia J.-M."/>
            <person name="Deragon J.-M."/>
            <person name="Estill J.C."/>
            <person name="Fu Y."/>
            <person name="Jeddeloh J.A."/>
            <person name="Han Y."/>
            <person name="Lee H."/>
            <person name="Li P."/>
            <person name="Lisch D.R."/>
            <person name="Liu S."/>
            <person name="Liu Z."/>
            <person name="Nagel D.H."/>
            <person name="McCann M.C."/>
            <person name="SanMiguel P."/>
            <person name="Myers A.M."/>
            <person name="Nettleton D."/>
            <person name="Nguyen J."/>
            <person name="Penning B.W."/>
            <person name="Ponnala L."/>
            <person name="Schneider K.L."/>
            <person name="Schwartz D.C."/>
            <person name="Sharma A."/>
            <person name="Soderlund C."/>
            <person name="Springer N.M."/>
            <person name="Sun Q."/>
            <person name="Wang H."/>
            <person name="Waterman M."/>
            <person name="Westerman R."/>
            <person name="Wolfgruber T.K."/>
            <person name="Yang L."/>
            <person name="Yu Y."/>
            <person name="Zhang L."/>
            <person name="Zhou S."/>
            <person name="Zhu Q."/>
            <person name="Bennetzen J.L."/>
            <person name="Dawe R.K."/>
            <person name="Jiang J."/>
            <person name="Jiang N."/>
            <person name="Presting G.G."/>
            <person name="Wessler S.R."/>
            <person name="Aluru S."/>
            <person name="Martienssen R.A."/>
            <person name="Clifton S.W."/>
            <person name="McCombie W.R."/>
            <person name="Wing R.A."/>
            <person name="Wilson R.K."/>
        </authorList>
    </citation>
    <scope>NUCLEOTIDE SEQUENCE [LARGE SCALE GENOMIC DNA]</scope>
    <source>
        <strain evidence="3">cv. B73</strain>
    </source>
</reference>
<proteinExistence type="predicted"/>
<feature type="compositionally biased region" description="Low complexity" evidence="1">
    <location>
        <begin position="46"/>
        <end position="61"/>
    </location>
</feature>
<feature type="compositionally biased region" description="Low complexity" evidence="1">
    <location>
        <begin position="129"/>
        <end position="144"/>
    </location>
</feature>
<evidence type="ECO:0000313" key="3">
    <source>
        <dbReference type="Proteomes" id="UP000007305"/>
    </source>
</evidence>
<accession>A0A804NLB8</accession>
<dbReference type="InParanoid" id="A0A804NLB8"/>
<feature type="region of interest" description="Disordered" evidence="1">
    <location>
        <begin position="224"/>
        <end position="310"/>
    </location>
</feature>
<name>A0A804NLB8_MAIZE</name>
<organism evidence="2 3">
    <name type="scientific">Zea mays</name>
    <name type="common">Maize</name>
    <dbReference type="NCBI Taxonomy" id="4577"/>
    <lineage>
        <taxon>Eukaryota</taxon>
        <taxon>Viridiplantae</taxon>
        <taxon>Streptophyta</taxon>
        <taxon>Embryophyta</taxon>
        <taxon>Tracheophyta</taxon>
        <taxon>Spermatophyta</taxon>
        <taxon>Magnoliopsida</taxon>
        <taxon>Liliopsida</taxon>
        <taxon>Poales</taxon>
        <taxon>Poaceae</taxon>
        <taxon>PACMAD clade</taxon>
        <taxon>Panicoideae</taxon>
        <taxon>Andropogonodae</taxon>
        <taxon>Andropogoneae</taxon>
        <taxon>Tripsacinae</taxon>
        <taxon>Zea</taxon>
    </lineage>
</organism>
<reference evidence="2" key="2">
    <citation type="submission" date="2019-07" db="EMBL/GenBank/DDBJ databases">
        <authorList>
            <person name="Seetharam A."/>
            <person name="Woodhouse M."/>
            <person name="Cannon E."/>
        </authorList>
    </citation>
    <scope>NUCLEOTIDE SEQUENCE [LARGE SCALE GENOMIC DNA]</scope>
    <source>
        <strain evidence="2">cv. B73</strain>
    </source>
</reference>
<feature type="region of interest" description="Disordered" evidence="1">
    <location>
        <begin position="40"/>
        <end position="144"/>
    </location>
</feature>
<feature type="compositionally biased region" description="Basic and acidic residues" evidence="1">
    <location>
        <begin position="102"/>
        <end position="116"/>
    </location>
</feature>
<feature type="compositionally biased region" description="Basic and acidic residues" evidence="1">
    <location>
        <begin position="249"/>
        <end position="268"/>
    </location>
</feature>
<dbReference type="AlphaFoldDB" id="A0A804NLB8"/>
<reference evidence="2" key="3">
    <citation type="submission" date="2021-05" db="UniProtKB">
        <authorList>
            <consortium name="EnsemblPlants"/>
        </authorList>
    </citation>
    <scope>IDENTIFICATION</scope>
    <source>
        <strain evidence="2">cv. B73</strain>
    </source>
</reference>
<dbReference type="Proteomes" id="UP000007305">
    <property type="component" value="Chromosome 4"/>
</dbReference>
<feature type="compositionally biased region" description="Basic residues" evidence="1">
    <location>
        <begin position="283"/>
        <end position="301"/>
    </location>
</feature>
<sequence length="410" mass="43451">MSTPQKALPCARTSRNWACARSGGGWATPSPKQRMVKLVRRPQTPSSPNASAAYPVAAASPGPTRRGQRARAVGASGHDVEAPVRRRAGDGRGRCVVAEAADGGRRPLEDGAHESVPDGGGDEPEVPGDAEAAPAPAVELPAVEHPADAVLARGQRPERRAHVDPLGPVATVAGQVPPAHVHVARALAGGPHGAEEVLPSGQRVEGVRGRVRLLARVVAAGGRAVEVDQQRRRRGRQERAHYGGGVRLGQREGGECGRRRGPPRREQEDGQEEEGGMEVEPARRRHGSAQQRAGRRGRGRGSGRVGDMVRQPRHRCERVWPRQVVDLVANPAPACVLCSGTHLLNCSRLSSLLERRGRHACVLLHQSRGAGAGAGAGQDCAVRQALGTHVARGSWLLPVDATVCRENYRL</sequence>
<evidence type="ECO:0000256" key="1">
    <source>
        <dbReference type="SAM" id="MobiDB-lite"/>
    </source>
</evidence>
<dbReference type="Gramene" id="Zm00001eb169220_T001">
    <property type="protein sequence ID" value="Zm00001eb169220_P001"/>
    <property type="gene ID" value="Zm00001eb169220"/>
</dbReference>